<dbReference type="InterPro" id="IPR002678">
    <property type="entry name" value="DUF34/NIF3"/>
</dbReference>
<dbReference type="SUPFAM" id="SSF102705">
    <property type="entry name" value="NIF3 (NGG1p interacting factor 3)-like"/>
    <property type="match status" value="1"/>
</dbReference>
<dbReference type="GO" id="GO:0005737">
    <property type="term" value="C:cytoplasm"/>
    <property type="evidence" value="ECO:0007669"/>
    <property type="project" value="TreeGrafter"/>
</dbReference>
<keyword evidence="3 4" id="KW-0479">Metal-binding</keyword>
<reference evidence="5 6" key="1">
    <citation type="submission" date="2016-11" db="EMBL/GenBank/DDBJ databases">
        <authorList>
            <person name="Jaros S."/>
            <person name="Januszkiewicz K."/>
            <person name="Wedrychowicz H."/>
        </authorList>
    </citation>
    <scope>NUCLEOTIDE SEQUENCE [LARGE SCALE GENOMIC DNA]</scope>
    <source>
        <strain evidence="5 6">DSM 19022</strain>
    </source>
</reference>
<dbReference type="GO" id="GO:0046872">
    <property type="term" value="F:metal ion binding"/>
    <property type="evidence" value="ECO:0007669"/>
    <property type="project" value="UniProtKB-KW"/>
</dbReference>
<evidence type="ECO:0000256" key="1">
    <source>
        <dbReference type="ARBA" id="ARBA00006964"/>
    </source>
</evidence>
<feature type="binding site" evidence="4">
    <location>
        <position position="236"/>
    </location>
    <ligand>
        <name>a divalent metal cation</name>
        <dbReference type="ChEBI" id="CHEBI:60240"/>
        <label>1</label>
    </ligand>
</feature>
<sequence length="266" mass="30287">MRALDIYNKLEKYFKPEQCTDVVKNGIQYHNAEEIEKVYTATFASESVISEILMRGQKNVLLFTHHPLPQRKPPDYGPSEISRRLIMEMKENKVSLFSYHIPLDRNGVYSPGNNLAKAMGIIPYDEFYFQNNVFMGVLCNSHFATVYEAKERLEQAIDHKAKLYCYGDSYLNDGRIAIMAGGASNLDIYEYLADKGVNTFITGVTNPKKAEWIAEIHEKAKENGINLIGGTHCSTEKFACIAMLDFFRGMGLESEFIDEEPDFCDL</sequence>
<dbReference type="STRING" id="1122184.SAMN02745176_01514"/>
<accession>A0A1M6EDW2</accession>
<evidence type="ECO:0000256" key="3">
    <source>
        <dbReference type="ARBA" id="ARBA00022723"/>
    </source>
</evidence>
<dbReference type="RefSeq" id="WP_073025622.1">
    <property type="nucleotide sequence ID" value="NZ_FQZS01000009.1"/>
</dbReference>
<feature type="binding site" evidence="4">
    <location>
        <position position="66"/>
    </location>
    <ligand>
        <name>a divalent metal cation</name>
        <dbReference type="ChEBI" id="CHEBI:60240"/>
        <label>1</label>
    </ligand>
</feature>
<feature type="binding site" evidence="4">
    <location>
        <position position="104"/>
    </location>
    <ligand>
        <name>a divalent metal cation</name>
        <dbReference type="ChEBI" id="CHEBI:60240"/>
        <label>1</label>
    </ligand>
</feature>
<feature type="binding site" evidence="4">
    <location>
        <position position="65"/>
    </location>
    <ligand>
        <name>a divalent metal cation</name>
        <dbReference type="ChEBI" id="CHEBI:60240"/>
        <label>1</label>
    </ligand>
</feature>
<proteinExistence type="inferred from homology"/>
<dbReference type="PANTHER" id="PTHR13799:SF14">
    <property type="entry name" value="GTP CYCLOHYDROLASE 1 TYPE 2 HOMOLOG"/>
    <property type="match status" value="1"/>
</dbReference>
<keyword evidence="6" id="KW-1185">Reference proteome</keyword>
<keyword evidence="5" id="KW-0378">Hydrolase</keyword>
<feature type="binding site" evidence="4">
    <location>
        <position position="232"/>
    </location>
    <ligand>
        <name>a divalent metal cation</name>
        <dbReference type="ChEBI" id="CHEBI:60240"/>
        <label>1</label>
    </ligand>
</feature>
<evidence type="ECO:0000256" key="2">
    <source>
        <dbReference type="ARBA" id="ARBA00022112"/>
    </source>
</evidence>
<organism evidence="5 6">
    <name type="scientific">Lutispora thermophila DSM 19022</name>
    <dbReference type="NCBI Taxonomy" id="1122184"/>
    <lineage>
        <taxon>Bacteria</taxon>
        <taxon>Bacillati</taxon>
        <taxon>Bacillota</taxon>
        <taxon>Clostridia</taxon>
        <taxon>Lutisporales</taxon>
        <taxon>Lutisporaceae</taxon>
        <taxon>Lutispora</taxon>
    </lineage>
</organism>
<dbReference type="AlphaFoldDB" id="A0A1M6EDW2"/>
<dbReference type="Gene3D" id="3.40.1390.30">
    <property type="entry name" value="NIF3 (NGG1p interacting factor 3)-like"/>
    <property type="match status" value="2"/>
</dbReference>
<dbReference type="EMBL" id="FQZS01000009">
    <property type="protein sequence ID" value="SHI83654.1"/>
    <property type="molecule type" value="Genomic_DNA"/>
</dbReference>
<comment type="similarity">
    <text evidence="1">Belongs to the GTP cyclohydrolase I type 2/NIF3 family.</text>
</comment>
<evidence type="ECO:0000313" key="6">
    <source>
        <dbReference type="Proteomes" id="UP000184442"/>
    </source>
</evidence>
<evidence type="ECO:0000313" key="5">
    <source>
        <dbReference type="EMBL" id="SHI83654.1"/>
    </source>
</evidence>
<dbReference type="InterPro" id="IPR036069">
    <property type="entry name" value="DUF34/NIF3_sf"/>
</dbReference>
<dbReference type="PANTHER" id="PTHR13799">
    <property type="entry name" value="NGG1 INTERACTING FACTOR 3"/>
    <property type="match status" value="1"/>
</dbReference>
<dbReference type="OrthoDB" id="1755148at2"/>
<dbReference type="Pfam" id="PF01784">
    <property type="entry name" value="DUF34_NIF3"/>
    <property type="match status" value="1"/>
</dbReference>
<dbReference type="Proteomes" id="UP000184442">
    <property type="component" value="Unassembled WGS sequence"/>
</dbReference>
<name>A0A1M6EDW2_9FIRM</name>
<gene>
    <name evidence="5" type="ORF">SAMN02745176_01514</name>
</gene>
<evidence type="ECO:0000256" key="4">
    <source>
        <dbReference type="PIRSR" id="PIRSR602678-1"/>
    </source>
</evidence>
<dbReference type="GO" id="GO:0016787">
    <property type="term" value="F:hydrolase activity"/>
    <property type="evidence" value="ECO:0007669"/>
    <property type="project" value="UniProtKB-KW"/>
</dbReference>
<protein>
    <recommendedName>
        <fullName evidence="2">GTP cyclohydrolase 1 type 2 homolog</fullName>
    </recommendedName>
</protein>